<dbReference type="Pfam" id="PF00107">
    <property type="entry name" value="ADH_zinc_N"/>
    <property type="match status" value="1"/>
</dbReference>
<evidence type="ECO:0000256" key="6">
    <source>
        <dbReference type="RuleBase" id="RU361277"/>
    </source>
</evidence>
<evidence type="ECO:0000313" key="8">
    <source>
        <dbReference type="EMBL" id="SNQ47729.1"/>
    </source>
</evidence>
<keyword evidence="4 6" id="KW-0862">Zinc</keyword>
<comment type="similarity">
    <text evidence="2 6">Belongs to the zinc-containing alcohol dehydrogenase family.</text>
</comment>
<accession>A0A2I2KPZ4</accession>
<dbReference type="SMART" id="SM00829">
    <property type="entry name" value="PKS_ER"/>
    <property type="match status" value="1"/>
</dbReference>
<dbReference type="OrthoDB" id="334894at2"/>
<dbReference type="GO" id="GO:0016491">
    <property type="term" value="F:oxidoreductase activity"/>
    <property type="evidence" value="ECO:0007669"/>
    <property type="project" value="UniProtKB-KW"/>
</dbReference>
<dbReference type="CDD" id="cd08278">
    <property type="entry name" value="benzyl_alcohol_DH"/>
    <property type="match status" value="1"/>
</dbReference>
<sequence>MKITAAVLDELGADFSLRPLELADPAPGEVLVEIVGVGLCHTDLAVQHGHLPFPFPAVVGHEGSGVVRAVGAGVTKVVLGDPVALTFNSCGACPECLAGTPAYCARFMEVNFGGVGADGATRLYDGATSVGSNFFGQSSFATYALAHEANVVKVPDGVPLELVGPLGCGVQTGAGAVLNSLNCPAGSSLLVTGGGSVGLSAVMAARVRELSTIIVVEPVAARRDLALLLGATHVIDPAEGDIAGQVRAIIPGGVKFAVDTTAAAPVLAAVLASLAQQGEFGMVGVPADPTAALTVGLLEMQARGLRFRGIVEGDSNPDVFIPQLVELFRSGEFPLDRLITTMPFSRINEAIAAQARGDAVKIVLTHG</sequence>
<evidence type="ECO:0000256" key="5">
    <source>
        <dbReference type="ARBA" id="ARBA00023002"/>
    </source>
</evidence>
<name>A0A2I2KPZ4_9ACTN</name>
<reference evidence="8 9" key="1">
    <citation type="submission" date="2017-06" db="EMBL/GenBank/DDBJ databases">
        <authorList>
            <person name="Kim H.J."/>
            <person name="Triplett B.A."/>
        </authorList>
    </citation>
    <scope>NUCLEOTIDE SEQUENCE [LARGE SCALE GENOMIC DNA]</scope>
    <source>
        <strain evidence="8">FRACA_ARgP5</strain>
    </source>
</reference>
<dbReference type="InterPro" id="IPR020843">
    <property type="entry name" value="ER"/>
</dbReference>
<dbReference type="AlphaFoldDB" id="A0A2I2KPZ4"/>
<dbReference type="InterPro" id="IPR013154">
    <property type="entry name" value="ADH-like_N"/>
</dbReference>
<keyword evidence="3 6" id="KW-0479">Metal-binding</keyword>
<evidence type="ECO:0000313" key="9">
    <source>
        <dbReference type="Proteomes" id="UP000234331"/>
    </source>
</evidence>
<gene>
    <name evidence="8" type="primary">geoA</name>
    <name evidence="8" type="ORF">FRACA_20125</name>
</gene>
<dbReference type="Gene3D" id="3.40.50.720">
    <property type="entry name" value="NAD(P)-binding Rossmann-like Domain"/>
    <property type="match status" value="1"/>
</dbReference>
<dbReference type="EMBL" id="FZMO01000112">
    <property type="protein sequence ID" value="SNQ47729.1"/>
    <property type="molecule type" value="Genomic_DNA"/>
</dbReference>
<dbReference type="EC" id="1.1.1.347" evidence="8"/>
<proteinExistence type="inferred from homology"/>
<keyword evidence="5 8" id="KW-0560">Oxidoreductase</keyword>
<protein>
    <submittedName>
        <fullName evidence="8">Geraniol dehydrogenase</fullName>
        <ecNumber evidence="8">1.1.1.347</ecNumber>
    </submittedName>
</protein>
<dbReference type="InterPro" id="IPR011032">
    <property type="entry name" value="GroES-like_sf"/>
</dbReference>
<dbReference type="Proteomes" id="UP000234331">
    <property type="component" value="Unassembled WGS sequence"/>
</dbReference>
<dbReference type="SUPFAM" id="SSF50129">
    <property type="entry name" value="GroES-like"/>
    <property type="match status" value="1"/>
</dbReference>
<evidence type="ECO:0000259" key="7">
    <source>
        <dbReference type="SMART" id="SM00829"/>
    </source>
</evidence>
<evidence type="ECO:0000256" key="2">
    <source>
        <dbReference type="ARBA" id="ARBA00008072"/>
    </source>
</evidence>
<evidence type="ECO:0000256" key="1">
    <source>
        <dbReference type="ARBA" id="ARBA00001947"/>
    </source>
</evidence>
<organism evidence="8 9">
    <name type="scientific">Frankia canadensis</name>
    <dbReference type="NCBI Taxonomy" id="1836972"/>
    <lineage>
        <taxon>Bacteria</taxon>
        <taxon>Bacillati</taxon>
        <taxon>Actinomycetota</taxon>
        <taxon>Actinomycetes</taxon>
        <taxon>Frankiales</taxon>
        <taxon>Frankiaceae</taxon>
        <taxon>Frankia</taxon>
    </lineage>
</organism>
<dbReference type="InterPro" id="IPR036291">
    <property type="entry name" value="NAD(P)-bd_dom_sf"/>
</dbReference>
<feature type="domain" description="Enoyl reductase (ER)" evidence="7">
    <location>
        <begin position="12"/>
        <end position="364"/>
    </location>
</feature>
<dbReference type="GO" id="GO:0008270">
    <property type="term" value="F:zinc ion binding"/>
    <property type="evidence" value="ECO:0007669"/>
    <property type="project" value="InterPro"/>
</dbReference>
<comment type="cofactor">
    <cofactor evidence="1 6">
        <name>Zn(2+)</name>
        <dbReference type="ChEBI" id="CHEBI:29105"/>
    </cofactor>
</comment>
<dbReference type="Gene3D" id="3.90.180.10">
    <property type="entry name" value="Medium-chain alcohol dehydrogenases, catalytic domain"/>
    <property type="match status" value="1"/>
</dbReference>
<evidence type="ECO:0000256" key="3">
    <source>
        <dbReference type="ARBA" id="ARBA00022723"/>
    </source>
</evidence>
<keyword evidence="9" id="KW-1185">Reference proteome</keyword>
<dbReference type="InterPro" id="IPR002328">
    <property type="entry name" value="ADH_Zn_CS"/>
</dbReference>
<dbReference type="PANTHER" id="PTHR43350:SF2">
    <property type="entry name" value="GROES-LIKE ZINC-BINDING ALCOHOL DEHYDROGENASE FAMILY PROTEIN"/>
    <property type="match status" value="1"/>
</dbReference>
<dbReference type="SUPFAM" id="SSF51735">
    <property type="entry name" value="NAD(P)-binding Rossmann-fold domains"/>
    <property type="match status" value="1"/>
</dbReference>
<dbReference type="RefSeq" id="WP_101831510.1">
    <property type="nucleotide sequence ID" value="NZ_FZMO01000112.1"/>
</dbReference>
<dbReference type="InterPro" id="IPR013149">
    <property type="entry name" value="ADH-like_C"/>
</dbReference>
<dbReference type="Pfam" id="PF08240">
    <property type="entry name" value="ADH_N"/>
    <property type="match status" value="1"/>
</dbReference>
<dbReference type="PANTHER" id="PTHR43350">
    <property type="entry name" value="NAD-DEPENDENT ALCOHOL DEHYDROGENASE"/>
    <property type="match status" value="1"/>
</dbReference>
<dbReference type="PROSITE" id="PS00059">
    <property type="entry name" value="ADH_ZINC"/>
    <property type="match status" value="1"/>
</dbReference>
<evidence type="ECO:0000256" key="4">
    <source>
        <dbReference type="ARBA" id="ARBA00022833"/>
    </source>
</evidence>